<evidence type="ECO:0000256" key="1">
    <source>
        <dbReference type="ARBA" id="ARBA00004141"/>
    </source>
</evidence>
<dbReference type="Gene3D" id="1.20.1720.10">
    <property type="entry name" value="Multidrug resistance protein D"/>
    <property type="match status" value="1"/>
</dbReference>
<dbReference type="Pfam" id="PF00083">
    <property type="entry name" value="Sugar_tr"/>
    <property type="match status" value="1"/>
</dbReference>
<feature type="transmembrane region" description="Helical" evidence="6">
    <location>
        <begin position="554"/>
        <end position="573"/>
    </location>
</feature>
<dbReference type="InterPro" id="IPR011701">
    <property type="entry name" value="MFS"/>
</dbReference>
<reference evidence="8 9" key="1">
    <citation type="submission" date="2024-02" db="EMBL/GenBank/DDBJ databases">
        <authorList>
            <person name="Daric V."/>
            <person name="Darras S."/>
        </authorList>
    </citation>
    <scope>NUCLEOTIDE SEQUENCE [LARGE SCALE GENOMIC DNA]</scope>
</reference>
<feature type="transmembrane region" description="Helical" evidence="6">
    <location>
        <begin position="70"/>
        <end position="89"/>
    </location>
</feature>
<feature type="transmembrane region" description="Helical" evidence="6">
    <location>
        <begin position="436"/>
        <end position="458"/>
    </location>
</feature>
<feature type="transmembrane region" description="Helical" evidence="6">
    <location>
        <begin position="167"/>
        <end position="186"/>
    </location>
</feature>
<dbReference type="InterPro" id="IPR020846">
    <property type="entry name" value="MFS_dom"/>
</dbReference>
<accession>A0ABP0GAW7</accession>
<feature type="transmembrane region" description="Helical" evidence="6">
    <location>
        <begin position="95"/>
        <end position="118"/>
    </location>
</feature>
<feature type="transmembrane region" description="Helical" evidence="6">
    <location>
        <begin position="236"/>
        <end position="256"/>
    </location>
</feature>
<comment type="subcellular location">
    <subcellularLocation>
        <location evidence="1">Membrane</location>
        <topology evidence="1">Multi-pass membrane protein</topology>
    </subcellularLocation>
</comment>
<dbReference type="PROSITE" id="PS50850">
    <property type="entry name" value="MFS"/>
    <property type="match status" value="1"/>
</dbReference>
<protein>
    <recommendedName>
        <fullName evidence="7">Major facilitator superfamily (MFS) profile domain-containing protein</fullName>
    </recommendedName>
</protein>
<evidence type="ECO:0000313" key="8">
    <source>
        <dbReference type="EMBL" id="CAK8687964.1"/>
    </source>
</evidence>
<keyword evidence="3 6" id="KW-0812">Transmembrane</keyword>
<keyword evidence="4 6" id="KW-1133">Transmembrane helix</keyword>
<evidence type="ECO:0000256" key="4">
    <source>
        <dbReference type="ARBA" id="ARBA00022989"/>
    </source>
</evidence>
<dbReference type="SUPFAM" id="SSF103473">
    <property type="entry name" value="MFS general substrate transporter"/>
    <property type="match status" value="2"/>
</dbReference>
<evidence type="ECO:0000256" key="6">
    <source>
        <dbReference type="SAM" id="Phobius"/>
    </source>
</evidence>
<dbReference type="PANTHER" id="PTHR23506:SF23">
    <property type="entry name" value="GH10249P"/>
    <property type="match status" value="1"/>
</dbReference>
<dbReference type="InterPro" id="IPR050930">
    <property type="entry name" value="MFS_Vesicular_Transporter"/>
</dbReference>
<keyword evidence="2" id="KW-0813">Transport</keyword>
<keyword evidence="9" id="KW-1185">Reference proteome</keyword>
<feature type="domain" description="Major facilitator superfamily (MFS) profile" evidence="7">
    <location>
        <begin position="309"/>
        <end position="699"/>
    </location>
</feature>
<evidence type="ECO:0000256" key="3">
    <source>
        <dbReference type="ARBA" id="ARBA00022692"/>
    </source>
</evidence>
<feature type="transmembrane region" description="Helical" evidence="6">
    <location>
        <begin position="648"/>
        <end position="668"/>
    </location>
</feature>
<dbReference type="EMBL" id="CAWYQH010000106">
    <property type="protein sequence ID" value="CAK8687964.1"/>
    <property type="molecule type" value="Genomic_DNA"/>
</dbReference>
<feature type="transmembrane region" description="Helical" evidence="6">
    <location>
        <begin position="674"/>
        <end position="696"/>
    </location>
</feature>
<feature type="transmembrane region" description="Helical" evidence="6">
    <location>
        <begin position="470"/>
        <end position="490"/>
    </location>
</feature>
<dbReference type="InterPro" id="IPR036259">
    <property type="entry name" value="MFS_trans_sf"/>
</dbReference>
<name>A0ABP0GAW7_CLALP</name>
<evidence type="ECO:0000256" key="5">
    <source>
        <dbReference type="ARBA" id="ARBA00023136"/>
    </source>
</evidence>
<sequence length="738" mass="78439">MSTNVTLHTPTTNSTSTWQTITIQSIEDAKKAFIATQGVKMSSIFICKMAVQFVTGLFVGPLIDRIGCKVPMFAGTVVMTLSAIGFALAKSYAALVVSVAIQGIGASCNVVGGMTMLASTATDKNTRGHVIRLSLFVILLGAIGLALFSLFCVVGLVFAATMANRPTIFSINASTAVISFGIASVATDIYPNLTSLAEENHGSNYAAVYALADIALNFGIIAGLLVMSGIMPVLNMLLGLFCLCLLSFTGALYLMLGFHIMCLDYNAGNALKLQVFCFTALVVPKSLGKSSMICDSDLTETSINGTRTTNATLGLATVNVSSAQQVVTPRSLKEAEKDFPLFENLNKATIYAAKSIFQAYFSVTIGPIIDRFGHKVAMYTGTGFLFVTAIGFGLARSYPVLLLSATIHGIGSSCVTVGGMTMLAKTFNNHEERGKIFGLTMASVAASISGGLAVWSVLDPVNSTTNPATLFVNAVAISLLGLCHLFHNYLEIKKVKKDKKPIVVWKFPKHFYMLVLEALLILGLVVGVLFGGFSGWLTCRFMSFPELISGTGKVLVFLPAFFGFQLTASLVPSSPLSCRFLFPLMIAGMVIISLGLLAITLSSSLFHIMIFLFAVGCGCGLVASCVYPRLARLVAVSGMSNYGTVYGSADAIICVGFTAGIYAASAVVQASTYVILMLLSACVCLLYATFIVVVIFSMGRIFDKQITALFELEQMNRKRSKAETGVNSKVTTRVVSNV</sequence>
<dbReference type="Pfam" id="PF07690">
    <property type="entry name" value="MFS_1"/>
    <property type="match status" value="1"/>
</dbReference>
<feature type="transmembrane region" description="Helical" evidence="6">
    <location>
        <begin position="580"/>
        <end position="599"/>
    </location>
</feature>
<gene>
    <name evidence="8" type="ORF">CVLEPA_LOCUS20008</name>
</gene>
<dbReference type="Gene3D" id="1.20.1250.20">
    <property type="entry name" value="MFS general substrate transporter like domains"/>
    <property type="match status" value="1"/>
</dbReference>
<organism evidence="8 9">
    <name type="scientific">Clavelina lepadiformis</name>
    <name type="common">Light-bulb sea squirt</name>
    <name type="synonym">Ascidia lepadiformis</name>
    <dbReference type="NCBI Taxonomy" id="159417"/>
    <lineage>
        <taxon>Eukaryota</taxon>
        <taxon>Metazoa</taxon>
        <taxon>Chordata</taxon>
        <taxon>Tunicata</taxon>
        <taxon>Ascidiacea</taxon>
        <taxon>Aplousobranchia</taxon>
        <taxon>Clavelinidae</taxon>
        <taxon>Clavelina</taxon>
    </lineage>
</organism>
<feature type="transmembrane region" description="Helical" evidence="6">
    <location>
        <begin position="130"/>
        <end position="161"/>
    </location>
</feature>
<dbReference type="PANTHER" id="PTHR23506">
    <property type="entry name" value="GH10249P"/>
    <property type="match status" value="1"/>
</dbReference>
<feature type="transmembrane region" description="Helical" evidence="6">
    <location>
        <begin position="43"/>
        <end position="63"/>
    </location>
</feature>
<feature type="transmembrane region" description="Helical" evidence="6">
    <location>
        <begin position="401"/>
        <end position="424"/>
    </location>
</feature>
<feature type="transmembrane region" description="Helical" evidence="6">
    <location>
        <begin position="605"/>
        <end position="627"/>
    </location>
</feature>
<dbReference type="Proteomes" id="UP001642483">
    <property type="component" value="Unassembled WGS sequence"/>
</dbReference>
<evidence type="ECO:0000313" key="9">
    <source>
        <dbReference type="Proteomes" id="UP001642483"/>
    </source>
</evidence>
<proteinExistence type="predicted"/>
<comment type="caution">
    <text evidence="8">The sequence shown here is derived from an EMBL/GenBank/DDBJ whole genome shotgun (WGS) entry which is preliminary data.</text>
</comment>
<evidence type="ECO:0000259" key="7">
    <source>
        <dbReference type="PROSITE" id="PS50850"/>
    </source>
</evidence>
<feature type="transmembrane region" description="Helical" evidence="6">
    <location>
        <begin position="207"/>
        <end position="230"/>
    </location>
</feature>
<feature type="transmembrane region" description="Helical" evidence="6">
    <location>
        <begin position="376"/>
        <end position="395"/>
    </location>
</feature>
<dbReference type="InterPro" id="IPR005828">
    <property type="entry name" value="MFS_sugar_transport-like"/>
</dbReference>
<evidence type="ECO:0000256" key="2">
    <source>
        <dbReference type="ARBA" id="ARBA00022448"/>
    </source>
</evidence>
<keyword evidence="5 6" id="KW-0472">Membrane</keyword>
<feature type="transmembrane region" description="Helical" evidence="6">
    <location>
        <begin position="511"/>
        <end position="534"/>
    </location>
</feature>